<evidence type="ECO:0000256" key="1">
    <source>
        <dbReference type="SAM" id="MobiDB-lite"/>
    </source>
</evidence>
<dbReference type="PANTHER" id="PTHR39444">
    <property type="entry name" value="SITE-SPECIFIC DNA-METHYLTRANSFERASE (ADENINE-SPECIFIC)"/>
    <property type="match status" value="1"/>
</dbReference>
<evidence type="ECO:0000313" key="3">
    <source>
        <dbReference type="Proteomes" id="UP001165085"/>
    </source>
</evidence>
<organism evidence="2 3">
    <name type="scientific">Triparma strigata</name>
    <dbReference type="NCBI Taxonomy" id="1606541"/>
    <lineage>
        <taxon>Eukaryota</taxon>
        <taxon>Sar</taxon>
        <taxon>Stramenopiles</taxon>
        <taxon>Ochrophyta</taxon>
        <taxon>Bolidophyceae</taxon>
        <taxon>Parmales</taxon>
        <taxon>Triparmaceae</taxon>
        <taxon>Triparma</taxon>
    </lineage>
</organism>
<feature type="compositionally biased region" description="Basic residues" evidence="1">
    <location>
        <begin position="14"/>
        <end position="26"/>
    </location>
</feature>
<dbReference type="InterPro" id="IPR002052">
    <property type="entry name" value="DNA_methylase_N6_adenine_CS"/>
</dbReference>
<comment type="caution">
    <text evidence="2">The sequence shown here is derived from an EMBL/GenBank/DDBJ whole genome shotgun (WGS) entry which is preliminary data.</text>
</comment>
<dbReference type="PROSITE" id="PS00092">
    <property type="entry name" value="N6_MTASE"/>
    <property type="match status" value="1"/>
</dbReference>
<proteinExistence type="predicted"/>
<feature type="compositionally biased region" description="Pro residues" evidence="1">
    <location>
        <begin position="49"/>
        <end position="66"/>
    </location>
</feature>
<feature type="compositionally biased region" description="Basic and acidic residues" evidence="1">
    <location>
        <begin position="27"/>
        <end position="45"/>
    </location>
</feature>
<accession>A0A9W7AAV8</accession>
<dbReference type="PANTHER" id="PTHR39444:SF3">
    <property type="entry name" value="SITE-SPECIFIC DNA-METHYLTRANSFERASE (ADENINE-SPECIFIC)"/>
    <property type="match status" value="1"/>
</dbReference>
<keyword evidence="3" id="KW-1185">Reference proteome</keyword>
<protein>
    <submittedName>
        <fullName evidence="2">Uncharacterized protein</fullName>
    </submittedName>
</protein>
<feature type="region of interest" description="Disordered" evidence="1">
    <location>
        <begin position="265"/>
        <end position="285"/>
    </location>
</feature>
<dbReference type="GO" id="GO:0032259">
    <property type="term" value="P:methylation"/>
    <property type="evidence" value="ECO:0007669"/>
    <property type="project" value="InterPro"/>
</dbReference>
<evidence type="ECO:0000313" key="2">
    <source>
        <dbReference type="EMBL" id="GMH68892.1"/>
    </source>
</evidence>
<sequence length="285" mass="32530">MVTNQSATTSKPKLSQKQKKLAKRRLAKEQERQIIAEGGTVERKTKLPQPTPPLAPSLPPLPPAPPSSTLDSCETPLYAYTYLSPYLNSLPANTTIYDPYYCAGLVSQNLKKLRSDFKILNSNVDFYASIAQKRTPSFDLLITNPPYSGDHIEKCLSFCTSSKKPFACLLPSYVYNKGYYADDKMFMIIPKRRVRYVKSHVAVAKADVTGRDDRDWTAPFHSFWFCSNDVLPLFTTGEGMKFCEDQDLKVARNIEEIPNDFRDITDVKKKRKNPKQRKRDKLKKK</sequence>
<dbReference type="EMBL" id="BRXY01000129">
    <property type="protein sequence ID" value="GMH68892.1"/>
    <property type="molecule type" value="Genomic_DNA"/>
</dbReference>
<feature type="region of interest" description="Disordered" evidence="1">
    <location>
        <begin position="1"/>
        <end position="70"/>
    </location>
</feature>
<gene>
    <name evidence="2" type="ORF">TrST_g3179</name>
</gene>
<dbReference type="OrthoDB" id="203687at2759"/>
<dbReference type="Proteomes" id="UP001165085">
    <property type="component" value="Unassembled WGS sequence"/>
</dbReference>
<feature type="compositionally biased region" description="Basic residues" evidence="1">
    <location>
        <begin position="268"/>
        <end position="285"/>
    </location>
</feature>
<name>A0A9W7AAV8_9STRA</name>
<dbReference type="GO" id="GO:0003676">
    <property type="term" value="F:nucleic acid binding"/>
    <property type="evidence" value="ECO:0007669"/>
    <property type="project" value="InterPro"/>
</dbReference>
<reference evidence="3" key="1">
    <citation type="journal article" date="2023" name="Commun. Biol.">
        <title>Genome analysis of Parmales, the sister group of diatoms, reveals the evolutionary specialization of diatoms from phago-mixotrophs to photoautotrophs.</title>
        <authorList>
            <person name="Ban H."/>
            <person name="Sato S."/>
            <person name="Yoshikawa S."/>
            <person name="Yamada K."/>
            <person name="Nakamura Y."/>
            <person name="Ichinomiya M."/>
            <person name="Sato N."/>
            <person name="Blanc-Mathieu R."/>
            <person name="Endo H."/>
            <person name="Kuwata A."/>
            <person name="Ogata H."/>
        </authorList>
    </citation>
    <scope>NUCLEOTIDE SEQUENCE [LARGE SCALE GENOMIC DNA]</scope>
    <source>
        <strain evidence="3">NIES 3701</strain>
    </source>
</reference>
<dbReference type="AlphaFoldDB" id="A0A9W7AAV8"/>
<dbReference type="GO" id="GO:0008168">
    <property type="term" value="F:methyltransferase activity"/>
    <property type="evidence" value="ECO:0007669"/>
    <property type="project" value="InterPro"/>
</dbReference>